<dbReference type="EMBL" id="JAVRRD010000022">
    <property type="protein sequence ID" value="KAK5048350.1"/>
    <property type="molecule type" value="Genomic_DNA"/>
</dbReference>
<evidence type="ECO:0000259" key="7">
    <source>
        <dbReference type="PROSITE" id="PS51212"/>
    </source>
</evidence>
<dbReference type="PANTHER" id="PTHR24269:SF16">
    <property type="entry name" value="PROTEIN SLG1"/>
    <property type="match status" value="1"/>
</dbReference>
<dbReference type="SMART" id="SM00321">
    <property type="entry name" value="WSC"/>
    <property type="match status" value="2"/>
</dbReference>
<protein>
    <recommendedName>
        <fullName evidence="7">WSC domain-containing protein</fullName>
    </recommendedName>
</protein>
<dbReference type="InterPro" id="IPR002889">
    <property type="entry name" value="WSC_carb-bd"/>
</dbReference>
<evidence type="ECO:0000256" key="2">
    <source>
        <dbReference type="ARBA" id="ARBA00022692"/>
    </source>
</evidence>
<dbReference type="PANTHER" id="PTHR24269">
    <property type="entry name" value="KREMEN PROTEIN"/>
    <property type="match status" value="1"/>
</dbReference>
<evidence type="ECO:0000256" key="3">
    <source>
        <dbReference type="ARBA" id="ARBA00022729"/>
    </source>
</evidence>
<dbReference type="PROSITE" id="PS51212">
    <property type="entry name" value="WSC"/>
    <property type="match status" value="2"/>
</dbReference>
<evidence type="ECO:0000313" key="9">
    <source>
        <dbReference type="Proteomes" id="UP001358417"/>
    </source>
</evidence>
<dbReference type="Proteomes" id="UP001358417">
    <property type="component" value="Unassembled WGS sequence"/>
</dbReference>
<evidence type="ECO:0000256" key="6">
    <source>
        <dbReference type="ARBA" id="ARBA00023180"/>
    </source>
</evidence>
<gene>
    <name evidence="8" type="ORF">LTR84_006020</name>
</gene>
<keyword evidence="5" id="KW-0472">Membrane</keyword>
<keyword evidence="4" id="KW-1133">Transmembrane helix</keyword>
<evidence type="ECO:0000256" key="4">
    <source>
        <dbReference type="ARBA" id="ARBA00022989"/>
    </source>
</evidence>
<sequence length="186" mass="19288">MTPQLCSTFCSDNSHGISGVEYGRECYCSSSVAVLASTPFNATGCTMPCAGSSSQTCGGRSRLNVYLDPVVPLPSTRAAIGEYVYLGCYTDPSAGQRVLARYSVASAAGMSQGFCVGVCRDKGWAFAGVEYGRECYCGDKLNLVADGGKGELAKSEAECDMVCSGERAELCGGASRIGVWGVAAQN</sequence>
<feature type="domain" description="WSC" evidence="7">
    <location>
        <begin position="1"/>
        <end position="69"/>
    </location>
</feature>
<dbReference type="GeneID" id="89974194"/>
<keyword evidence="9" id="KW-1185">Reference proteome</keyword>
<dbReference type="AlphaFoldDB" id="A0AAV9N2Z0"/>
<keyword evidence="3" id="KW-0732">Signal</keyword>
<keyword evidence="6" id="KW-0325">Glycoprotein</keyword>
<name>A0AAV9N2Z0_9EURO</name>
<dbReference type="GO" id="GO:0005886">
    <property type="term" value="C:plasma membrane"/>
    <property type="evidence" value="ECO:0007669"/>
    <property type="project" value="TreeGrafter"/>
</dbReference>
<dbReference type="RefSeq" id="XP_064703808.1">
    <property type="nucleotide sequence ID" value="XM_064849584.1"/>
</dbReference>
<comment type="caution">
    <text evidence="8">The sequence shown here is derived from an EMBL/GenBank/DDBJ whole genome shotgun (WGS) entry which is preliminary data.</text>
</comment>
<feature type="domain" description="WSC" evidence="7">
    <location>
        <begin position="82"/>
        <end position="183"/>
    </location>
</feature>
<keyword evidence="2" id="KW-0812">Transmembrane</keyword>
<dbReference type="Pfam" id="PF01822">
    <property type="entry name" value="WSC"/>
    <property type="match status" value="2"/>
</dbReference>
<evidence type="ECO:0000256" key="1">
    <source>
        <dbReference type="ARBA" id="ARBA00004167"/>
    </source>
</evidence>
<dbReference type="InterPro" id="IPR051836">
    <property type="entry name" value="Kremen_rcpt"/>
</dbReference>
<reference evidence="8 9" key="1">
    <citation type="submission" date="2023-08" db="EMBL/GenBank/DDBJ databases">
        <title>Black Yeasts Isolated from many extreme environments.</title>
        <authorList>
            <person name="Coleine C."/>
            <person name="Stajich J.E."/>
            <person name="Selbmann L."/>
        </authorList>
    </citation>
    <scope>NUCLEOTIDE SEQUENCE [LARGE SCALE GENOMIC DNA]</scope>
    <source>
        <strain evidence="8 9">CCFEE 5792</strain>
    </source>
</reference>
<comment type="subcellular location">
    <subcellularLocation>
        <location evidence="1">Membrane</location>
        <topology evidence="1">Single-pass membrane protein</topology>
    </subcellularLocation>
</comment>
<accession>A0AAV9N2Z0</accession>
<proteinExistence type="predicted"/>
<evidence type="ECO:0000313" key="8">
    <source>
        <dbReference type="EMBL" id="KAK5048350.1"/>
    </source>
</evidence>
<evidence type="ECO:0000256" key="5">
    <source>
        <dbReference type="ARBA" id="ARBA00023136"/>
    </source>
</evidence>
<organism evidence="8 9">
    <name type="scientific">Exophiala bonariae</name>
    <dbReference type="NCBI Taxonomy" id="1690606"/>
    <lineage>
        <taxon>Eukaryota</taxon>
        <taxon>Fungi</taxon>
        <taxon>Dikarya</taxon>
        <taxon>Ascomycota</taxon>
        <taxon>Pezizomycotina</taxon>
        <taxon>Eurotiomycetes</taxon>
        <taxon>Chaetothyriomycetidae</taxon>
        <taxon>Chaetothyriales</taxon>
        <taxon>Herpotrichiellaceae</taxon>
        <taxon>Exophiala</taxon>
    </lineage>
</organism>